<evidence type="ECO:0000256" key="1">
    <source>
        <dbReference type="SAM" id="SignalP"/>
    </source>
</evidence>
<organism evidence="2 3">
    <name type="scientific">Colletotrichum liriopes</name>
    <dbReference type="NCBI Taxonomy" id="708192"/>
    <lineage>
        <taxon>Eukaryota</taxon>
        <taxon>Fungi</taxon>
        <taxon>Dikarya</taxon>
        <taxon>Ascomycota</taxon>
        <taxon>Pezizomycotina</taxon>
        <taxon>Sordariomycetes</taxon>
        <taxon>Hypocreomycetidae</taxon>
        <taxon>Glomerellales</taxon>
        <taxon>Glomerellaceae</taxon>
        <taxon>Colletotrichum</taxon>
        <taxon>Colletotrichum spaethianum species complex</taxon>
    </lineage>
</organism>
<proteinExistence type="predicted"/>
<comment type="caution">
    <text evidence="2">The sequence shown here is derived from an EMBL/GenBank/DDBJ whole genome shotgun (WGS) entry which is preliminary data.</text>
</comment>
<accession>A0AA37LYY0</accession>
<feature type="chain" id="PRO_5041412423" evidence="1">
    <location>
        <begin position="29"/>
        <end position="374"/>
    </location>
</feature>
<feature type="signal peptide" evidence="1">
    <location>
        <begin position="1"/>
        <end position="28"/>
    </location>
</feature>
<evidence type="ECO:0000313" key="2">
    <source>
        <dbReference type="EMBL" id="GJC89844.1"/>
    </source>
</evidence>
<gene>
    <name evidence="2" type="ORF">ColLi_12682</name>
</gene>
<dbReference type="Proteomes" id="UP001055172">
    <property type="component" value="Unassembled WGS sequence"/>
</dbReference>
<dbReference type="EMBL" id="BPPX01000046">
    <property type="protein sequence ID" value="GJC89844.1"/>
    <property type="molecule type" value="Genomic_DNA"/>
</dbReference>
<keyword evidence="3" id="KW-1185">Reference proteome</keyword>
<evidence type="ECO:0000313" key="3">
    <source>
        <dbReference type="Proteomes" id="UP001055172"/>
    </source>
</evidence>
<reference evidence="2 3" key="1">
    <citation type="submission" date="2021-07" db="EMBL/GenBank/DDBJ databases">
        <title>Genome data of Colletotrichum spaethianum.</title>
        <authorList>
            <person name="Utami Y.D."/>
            <person name="Hiruma K."/>
        </authorList>
    </citation>
    <scope>NUCLEOTIDE SEQUENCE [LARGE SCALE GENOMIC DNA]</scope>
    <source>
        <strain evidence="2 3">MAFF 242679</strain>
    </source>
</reference>
<sequence>MAGPFVNPLLRATFGAILSLLGLHPTATDGHFQRSAVLSQSVTTIQAMSPYARDMHGNAKYLSAVSMSPSSPGVAMGIVDESQKQEGLVSHVMTRTGIPQPPLSPSPLAFFLVNVANAVDDMRRRDGDFHKRVGETISSDYNEARNLLFTHADDLEVAGPTHTFATRFPAGPFLWPWTVVECWVTGQTRATRRLRRHLAAFEHIIDEASRTVREVVDIFHGNDSNAELDESADVVQRQVCRLDKALGQAVGIGKFRLHKARRSAERDATQVAVSDVVLLGKASHELRAMEAVGSMLCLQARSTAASLQTRRDVVLDLPRKLRRLGDRLAGASAFGEEAARVGGYWDDDVAAEESRLLGLINEFLQAMDETYFLV</sequence>
<keyword evidence="1" id="KW-0732">Signal</keyword>
<name>A0AA37LYY0_9PEZI</name>
<protein>
    <submittedName>
        <fullName evidence="2">Uncharacterized protein</fullName>
    </submittedName>
</protein>
<dbReference type="AlphaFoldDB" id="A0AA37LYY0"/>